<dbReference type="InterPro" id="IPR000847">
    <property type="entry name" value="LysR_HTH_N"/>
</dbReference>
<dbReference type="Pfam" id="PF00126">
    <property type="entry name" value="HTH_1"/>
    <property type="match status" value="1"/>
</dbReference>
<protein>
    <submittedName>
        <fullName evidence="6">DNA-binding transcriptional LysR family regulator</fullName>
    </submittedName>
</protein>
<dbReference type="PANTHER" id="PTHR30118">
    <property type="entry name" value="HTH-TYPE TRANSCRIPTIONAL REGULATOR LEUO-RELATED"/>
    <property type="match status" value="1"/>
</dbReference>
<gene>
    <name evidence="6" type="ORF">C7444_11668</name>
</gene>
<dbReference type="InterPro" id="IPR005119">
    <property type="entry name" value="LysR_subst-bd"/>
</dbReference>
<name>A0A318GXR3_9BURK</name>
<dbReference type="Proteomes" id="UP000247811">
    <property type="component" value="Unassembled WGS sequence"/>
</dbReference>
<organism evidence="6 7">
    <name type="scientific">Sphaerotilus hippei</name>
    <dbReference type="NCBI Taxonomy" id="744406"/>
    <lineage>
        <taxon>Bacteria</taxon>
        <taxon>Pseudomonadati</taxon>
        <taxon>Pseudomonadota</taxon>
        <taxon>Betaproteobacteria</taxon>
        <taxon>Burkholderiales</taxon>
        <taxon>Sphaerotilaceae</taxon>
        <taxon>Sphaerotilus</taxon>
    </lineage>
</organism>
<dbReference type="SUPFAM" id="SSF53850">
    <property type="entry name" value="Periplasmic binding protein-like II"/>
    <property type="match status" value="1"/>
</dbReference>
<dbReference type="GO" id="GO:0003700">
    <property type="term" value="F:DNA-binding transcription factor activity"/>
    <property type="evidence" value="ECO:0007669"/>
    <property type="project" value="InterPro"/>
</dbReference>
<evidence type="ECO:0000313" key="6">
    <source>
        <dbReference type="EMBL" id="PXW94035.1"/>
    </source>
</evidence>
<dbReference type="SUPFAM" id="SSF46785">
    <property type="entry name" value="Winged helix' DNA-binding domain"/>
    <property type="match status" value="1"/>
</dbReference>
<dbReference type="AlphaFoldDB" id="A0A318GXR3"/>
<evidence type="ECO:0000256" key="4">
    <source>
        <dbReference type="ARBA" id="ARBA00023163"/>
    </source>
</evidence>
<feature type="domain" description="HTH lysR-type" evidence="5">
    <location>
        <begin position="9"/>
        <end position="66"/>
    </location>
</feature>
<dbReference type="CDD" id="cd08417">
    <property type="entry name" value="PBP2_Nitroaromatics_like"/>
    <property type="match status" value="1"/>
</dbReference>
<reference evidence="6 7" key="1">
    <citation type="submission" date="2018-05" db="EMBL/GenBank/DDBJ databases">
        <title>Genomic Encyclopedia of Type Strains, Phase IV (KMG-IV): sequencing the most valuable type-strain genomes for metagenomic binning, comparative biology and taxonomic classification.</title>
        <authorList>
            <person name="Goeker M."/>
        </authorList>
    </citation>
    <scope>NUCLEOTIDE SEQUENCE [LARGE SCALE GENOMIC DNA]</scope>
    <source>
        <strain evidence="6 7">DSM 566</strain>
    </source>
</reference>
<dbReference type="RefSeq" id="WP_110401791.1">
    <property type="nucleotide sequence ID" value="NZ_QJJS01000016.1"/>
</dbReference>
<evidence type="ECO:0000256" key="2">
    <source>
        <dbReference type="ARBA" id="ARBA00023015"/>
    </source>
</evidence>
<evidence type="ECO:0000313" key="7">
    <source>
        <dbReference type="Proteomes" id="UP000247811"/>
    </source>
</evidence>
<comment type="caution">
    <text evidence="6">The sequence shown here is derived from an EMBL/GenBank/DDBJ whole genome shotgun (WGS) entry which is preliminary data.</text>
</comment>
<keyword evidence="4" id="KW-0804">Transcription</keyword>
<proteinExistence type="inferred from homology"/>
<evidence type="ECO:0000259" key="5">
    <source>
        <dbReference type="PROSITE" id="PS50931"/>
    </source>
</evidence>
<dbReference type="GO" id="GO:0003677">
    <property type="term" value="F:DNA binding"/>
    <property type="evidence" value="ECO:0007669"/>
    <property type="project" value="UniProtKB-KW"/>
</dbReference>
<evidence type="ECO:0000256" key="1">
    <source>
        <dbReference type="ARBA" id="ARBA00009437"/>
    </source>
</evidence>
<keyword evidence="2" id="KW-0805">Transcription regulation</keyword>
<dbReference type="Pfam" id="PF03466">
    <property type="entry name" value="LysR_substrate"/>
    <property type="match status" value="1"/>
</dbReference>
<comment type="similarity">
    <text evidence="1">Belongs to the LysR transcriptional regulatory family.</text>
</comment>
<sequence length="306" mass="33362">MSSPDPLDLDGHALALLLAVHDEGSVTAAAQRLGLSQSAVSHGLDRLRTLVGDALFVKSGRGIVATSRAVALAAQARPLLEQMRCFARAEAVDLARLQGTWTIAANDLQAHLLLPRWLRRVRTQAPGLRLRVVPSSVPTLDLLRDEHCQLAISPRPPESDDIVQKRLFSDAYRVFYDAAERAAPVGRADYEAAEHISVLYEQPRRSLDIDQWLLAQGVQRRIVVTVPGFAGIAPFLRGSTLLATLPSLLGAGLMQGLATADLPLDGPQMPMYSIWHLRHQADPVHRWLRGLLDEVVAEVSAPRPPG</sequence>
<keyword evidence="3 6" id="KW-0238">DNA-binding</keyword>
<dbReference type="InterPro" id="IPR037402">
    <property type="entry name" value="YidZ_PBP2"/>
</dbReference>
<dbReference type="PANTHER" id="PTHR30118:SF6">
    <property type="entry name" value="HTH-TYPE TRANSCRIPTIONAL REGULATOR LEUO"/>
    <property type="match status" value="1"/>
</dbReference>
<dbReference type="InterPro" id="IPR050389">
    <property type="entry name" value="LysR-type_TF"/>
</dbReference>
<dbReference type="PRINTS" id="PR00039">
    <property type="entry name" value="HTHLYSR"/>
</dbReference>
<dbReference type="OrthoDB" id="8893795at2"/>
<evidence type="ECO:0000256" key="3">
    <source>
        <dbReference type="ARBA" id="ARBA00023125"/>
    </source>
</evidence>
<dbReference type="Gene3D" id="1.10.10.10">
    <property type="entry name" value="Winged helix-like DNA-binding domain superfamily/Winged helix DNA-binding domain"/>
    <property type="match status" value="1"/>
</dbReference>
<dbReference type="Gene3D" id="3.40.190.10">
    <property type="entry name" value="Periplasmic binding protein-like II"/>
    <property type="match status" value="2"/>
</dbReference>
<accession>A0A318GXR3</accession>
<dbReference type="PROSITE" id="PS50931">
    <property type="entry name" value="HTH_LYSR"/>
    <property type="match status" value="1"/>
</dbReference>
<dbReference type="InterPro" id="IPR036390">
    <property type="entry name" value="WH_DNA-bd_sf"/>
</dbReference>
<keyword evidence="7" id="KW-1185">Reference proteome</keyword>
<dbReference type="InterPro" id="IPR036388">
    <property type="entry name" value="WH-like_DNA-bd_sf"/>
</dbReference>
<dbReference type="EMBL" id="QJJS01000016">
    <property type="protein sequence ID" value="PXW94035.1"/>
    <property type="molecule type" value="Genomic_DNA"/>
</dbReference>